<dbReference type="WBParaSite" id="nOo.2.0.1.t10971-RA">
    <property type="protein sequence ID" value="nOo.2.0.1.t10971-RA"/>
    <property type="gene ID" value="nOo.2.0.1.g10971"/>
</dbReference>
<dbReference type="Pfam" id="PF23558">
    <property type="entry name" value="TPR_P4H"/>
    <property type="match status" value="1"/>
</dbReference>
<feature type="chain" id="PRO_5043137704" evidence="1">
    <location>
        <begin position="19"/>
        <end position="332"/>
    </location>
</feature>
<evidence type="ECO:0000259" key="2">
    <source>
        <dbReference type="Pfam" id="PF08336"/>
    </source>
</evidence>
<gene>
    <name evidence="4" type="ORF">NOO_LOCUS10971</name>
</gene>
<proteinExistence type="predicted"/>
<dbReference type="SUPFAM" id="SSF48452">
    <property type="entry name" value="TPR-like"/>
    <property type="match status" value="1"/>
</dbReference>
<evidence type="ECO:0000313" key="4">
    <source>
        <dbReference type="EMBL" id="VDM94698.1"/>
    </source>
</evidence>
<reference evidence="4 5" key="2">
    <citation type="submission" date="2018-08" db="EMBL/GenBank/DDBJ databases">
        <authorList>
            <person name="Laetsch R D."/>
            <person name="Stevens L."/>
            <person name="Kumar S."/>
            <person name="Blaxter L. M."/>
        </authorList>
    </citation>
    <scope>NUCLEOTIDE SEQUENCE [LARGE SCALE GENOMIC DNA]</scope>
</reference>
<dbReference type="Gene3D" id="6.10.140.1460">
    <property type="match status" value="1"/>
</dbReference>
<dbReference type="Proteomes" id="UP000271087">
    <property type="component" value="Unassembled WGS sequence"/>
</dbReference>
<dbReference type="InterPro" id="IPR011990">
    <property type="entry name" value="TPR-like_helical_dom_sf"/>
</dbReference>
<evidence type="ECO:0000259" key="3">
    <source>
        <dbReference type="Pfam" id="PF23558"/>
    </source>
</evidence>
<dbReference type="OrthoDB" id="5850448at2759"/>
<feature type="domain" description="Prolyl 4-hydroxylase peptide-substrate-binding" evidence="3">
    <location>
        <begin position="169"/>
        <end position="259"/>
    </location>
</feature>
<dbReference type="Gene3D" id="1.25.40.10">
    <property type="entry name" value="Tetratricopeptide repeat domain"/>
    <property type="match status" value="1"/>
</dbReference>
<dbReference type="AlphaFoldDB" id="A0A182ES52"/>
<dbReference type="EMBL" id="UYRW01006994">
    <property type="protein sequence ID" value="VDM94698.1"/>
    <property type="molecule type" value="Genomic_DNA"/>
</dbReference>
<dbReference type="InterPro" id="IPR013547">
    <property type="entry name" value="P4H_N"/>
</dbReference>
<organism evidence="6">
    <name type="scientific">Onchocerca ochengi</name>
    <name type="common">Filarial nematode worm</name>
    <dbReference type="NCBI Taxonomy" id="42157"/>
    <lineage>
        <taxon>Eukaryota</taxon>
        <taxon>Metazoa</taxon>
        <taxon>Ecdysozoa</taxon>
        <taxon>Nematoda</taxon>
        <taxon>Chromadorea</taxon>
        <taxon>Rhabditida</taxon>
        <taxon>Spirurina</taxon>
        <taxon>Spiruromorpha</taxon>
        <taxon>Filarioidea</taxon>
        <taxon>Onchocercidae</taxon>
        <taxon>Onchocerca</taxon>
    </lineage>
</organism>
<feature type="domain" description="Prolyl 4-hydroxylase N-terminal" evidence="2">
    <location>
        <begin position="28"/>
        <end position="156"/>
    </location>
</feature>
<dbReference type="GO" id="GO:0004656">
    <property type="term" value="F:procollagen-proline 4-dioxygenase activity"/>
    <property type="evidence" value="ECO:0007669"/>
    <property type="project" value="InterPro"/>
</dbReference>
<accession>A0A182ES52</accession>
<dbReference type="FunFam" id="1.25.40.10:FF:000006">
    <property type="entry name" value="Prolyl 4-hydroxylase subunit alpha 2"/>
    <property type="match status" value="1"/>
</dbReference>
<reference evidence="6" key="1">
    <citation type="submission" date="2016-06" db="UniProtKB">
        <authorList>
            <consortium name="WormBaseParasite"/>
        </authorList>
    </citation>
    <scope>IDENTIFICATION</scope>
</reference>
<dbReference type="Pfam" id="PF08336">
    <property type="entry name" value="P4Ha_N"/>
    <property type="match status" value="1"/>
</dbReference>
<dbReference type="STRING" id="42157.A0A182ES52"/>
<sequence>MTLYTVLNMFLSIAMVSAEFYTSLIMLKTIIGADRDIPMMTSAYMKKELERIHYLRKFAREIHEHNDKALRNGEDAIRHPINTFLLIKSMTADWNKVVKIMQSNSANDVIRNVTSQKNIKYLYYPTQEDLLGAITGLLRLQDTYQMDTRDIADGKILNSQIRTVALSAGDCFEIGRAAYGKCDYYHTIMWMQEARERIKTEAVPTANLEYILDYLAFSLYKQGNLKRALLLTDELYHIKTDPNHPRAKQNIKDYEDLLEDDGVQRIDMRRDIPPINNVRDENEYDEGVKLTYEALCRQDLPVDTMAQSRFYCYYKMDRPYLRLAPFKVEIVR</sequence>
<evidence type="ECO:0000313" key="5">
    <source>
        <dbReference type="Proteomes" id="UP000271087"/>
    </source>
</evidence>
<protein>
    <submittedName>
        <fullName evidence="6">P4Ha_N domain-containing protein</fullName>
    </submittedName>
</protein>
<dbReference type="GO" id="GO:0005783">
    <property type="term" value="C:endoplasmic reticulum"/>
    <property type="evidence" value="ECO:0007669"/>
    <property type="project" value="InterPro"/>
</dbReference>
<feature type="signal peptide" evidence="1">
    <location>
        <begin position="1"/>
        <end position="18"/>
    </location>
</feature>
<evidence type="ECO:0000313" key="6">
    <source>
        <dbReference type="WBParaSite" id="nOo.2.0.1.t10971-RA"/>
    </source>
</evidence>
<dbReference type="InterPro" id="IPR059068">
    <property type="entry name" value="TPR_P4H"/>
</dbReference>
<keyword evidence="1" id="KW-0732">Signal</keyword>
<keyword evidence="5" id="KW-1185">Reference proteome</keyword>
<evidence type="ECO:0000256" key="1">
    <source>
        <dbReference type="SAM" id="SignalP"/>
    </source>
</evidence>
<name>A0A182ES52_ONCOC</name>